<dbReference type="InterPro" id="IPR037914">
    <property type="entry name" value="SpoVT-AbrB_sf"/>
</dbReference>
<evidence type="ECO:0000313" key="3">
    <source>
        <dbReference type="Proteomes" id="UP000586093"/>
    </source>
</evidence>
<dbReference type="Proteomes" id="UP000586093">
    <property type="component" value="Unassembled WGS sequence"/>
</dbReference>
<name>A0A839HUJ3_9BURK</name>
<dbReference type="AlphaFoldDB" id="A0A839HUJ3"/>
<evidence type="ECO:0000256" key="1">
    <source>
        <dbReference type="SAM" id="MobiDB-lite"/>
    </source>
</evidence>
<dbReference type="RefSeq" id="WP_182663176.1">
    <property type="nucleotide sequence ID" value="NZ_JACIVI010000002.1"/>
</dbReference>
<proteinExistence type="predicted"/>
<protein>
    <recommendedName>
        <fullName evidence="4">AbrB/MazE/SpoVT family DNA-binding domain-containing protein</fullName>
    </recommendedName>
</protein>
<evidence type="ECO:0000313" key="2">
    <source>
        <dbReference type="EMBL" id="MBB1161844.1"/>
    </source>
</evidence>
<feature type="region of interest" description="Disordered" evidence="1">
    <location>
        <begin position="46"/>
        <end position="69"/>
    </location>
</feature>
<accession>A0A839HUJ3</accession>
<reference evidence="2 3" key="1">
    <citation type="submission" date="2020-08" db="EMBL/GenBank/DDBJ databases">
        <title>Aquariorum lacteus gen. nov., sp. nov., a new member of the family Comamonadaceae, isolated from freshwater aquarium.</title>
        <authorList>
            <person name="Chun S.-J."/>
        </authorList>
    </citation>
    <scope>NUCLEOTIDE SEQUENCE [LARGE SCALE GENOMIC DNA]</scope>
    <source>
        <strain evidence="2 3">SJAQ100</strain>
    </source>
</reference>
<gene>
    <name evidence="2" type="ORF">H4F90_07620</name>
</gene>
<evidence type="ECO:0008006" key="4">
    <source>
        <dbReference type="Google" id="ProtNLM"/>
    </source>
</evidence>
<sequence>MTPLQIVPVGAELGLVLPDEVLRRLDLSAGDPVVLTATADRLMLTRPGGQAAPLPEDLAAGSPPAAEST</sequence>
<comment type="caution">
    <text evidence="2">The sequence shown here is derived from an EMBL/GenBank/DDBJ whole genome shotgun (WGS) entry which is preliminary data.</text>
</comment>
<keyword evidence="3" id="KW-1185">Reference proteome</keyword>
<organism evidence="2 3">
    <name type="scientific">Aquariibacter albus</name>
    <dbReference type="NCBI Taxonomy" id="2759899"/>
    <lineage>
        <taxon>Bacteria</taxon>
        <taxon>Pseudomonadati</taxon>
        <taxon>Pseudomonadota</taxon>
        <taxon>Betaproteobacteria</taxon>
        <taxon>Burkholderiales</taxon>
        <taxon>Sphaerotilaceae</taxon>
        <taxon>Aquariibacter</taxon>
    </lineage>
</organism>
<dbReference type="EMBL" id="JACIVI010000002">
    <property type="protein sequence ID" value="MBB1161844.1"/>
    <property type="molecule type" value="Genomic_DNA"/>
</dbReference>
<dbReference type="Gene3D" id="2.10.260.10">
    <property type="match status" value="1"/>
</dbReference>
<dbReference type="SUPFAM" id="SSF89447">
    <property type="entry name" value="AbrB/MazE/MraZ-like"/>
    <property type="match status" value="1"/>
</dbReference>